<dbReference type="PANTHER" id="PTHR23137:SF6">
    <property type="entry name" value="VESICLE TRANSPORT PROTEIN"/>
    <property type="match status" value="1"/>
</dbReference>
<sequence>MLAKATSLGASALEAASATASVAKEKATATAAVAKVKASQAATIVQAKAGEAKVAAYTAAGKAPPVTADNPSADGTADSDAETESEGLLSEAQSQCKCFPNLSKKERIQGAIACYAAGALFSFLSTLLMFGGAKHVKGFAFFYTLGNICSISSSMFLTGFLNQFKVMCMPIRRVACIVWISSMLLTIIVAVTMSRPGILVLLLVFIQYCAMLWYGASFIPYGRAMLKKICTKAATQATSAV</sequence>
<keyword evidence="11" id="KW-1185">Reference proteome</keyword>
<comment type="subcellular location">
    <subcellularLocation>
        <location evidence="1 8">Membrane</location>
        <topology evidence="1 8">Multi-pass membrane protein</topology>
    </subcellularLocation>
</comment>
<keyword evidence="5 8" id="KW-1133">Transmembrane helix</keyword>
<evidence type="ECO:0000256" key="2">
    <source>
        <dbReference type="ARBA" id="ARBA00022448"/>
    </source>
</evidence>
<dbReference type="Proteomes" id="UP000243579">
    <property type="component" value="Unassembled WGS sequence"/>
</dbReference>
<dbReference type="InterPro" id="IPR011691">
    <property type="entry name" value="Vesicle_transpt_SFT2"/>
</dbReference>
<feature type="region of interest" description="Disordered" evidence="9">
    <location>
        <begin position="65"/>
        <end position="84"/>
    </location>
</feature>
<dbReference type="EMBL" id="JNBR01002429">
    <property type="protein sequence ID" value="OQR82631.1"/>
    <property type="molecule type" value="Genomic_DNA"/>
</dbReference>
<evidence type="ECO:0000256" key="1">
    <source>
        <dbReference type="ARBA" id="ARBA00004141"/>
    </source>
</evidence>
<gene>
    <name evidence="10" type="ORF">ACHHYP_15719</name>
</gene>
<evidence type="ECO:0000256" key="4">
    <source>
        <dbReference type="ARBA" id="ARBA00022927"/>
    </source>
</evidence>
<feature type="transmembrane region" description="Helical" evidence="8">
    <location>
        <begin position="174"/>
        <end position="192"/>
    </location>
</feature>
<keyword evidence="3 8" id="KW-0812">Transmembrane</keyword>
<dbReference type="GO" id="GO:0016192">
    <property type="term" value="P:vesicle-mediated transport"/>
    <property type="evidence" value="ECO:0007669"/>
    <property type="project" value="InterPro"/>
</dbReference>
<dbReference type="PANTHER" id="PTHR23137">
    <property type="entry name" value="VESICLE TRANSPORT PROTEIN-RELATED"/>
    <property type="match status" value="1"/>
</dbReference>
<evidence type="ECO:0000256" key="6">
    <source>
        <dbReference type="ARBA" id="ARBA00023136"/>
    </source>
</evidence>
<keyword evidence="2 8" id="KW-0813">Transport</keyword>
<dbReference type="GO" id="GO:0016020">
    <property type="term" value="C:membrane"/>
    <property type="evidence" value="ECO:0007669"/>
    <property type="project" value="UniProtKB-SubCell"/>
</dbReference>
<dbReference type="AlphaFoldDB" id="A0A1V9YA74"/>
<proteinExistence type="inferred from homology"/>
<comment type="similarity">
    <text evidence="7 8">Belongs to the SFT2 family.</text>
</comment>
<comment type="caution">
    <text evidence="10">The sequence shown here is derived from an EMBL/GenBank/DDBJ whole genome shotgun (WGS) entry which is preliminary data.</text>
</comment>
<evidence type="ECO:0000256" key="8">
    <source>
        <dbReference type="RuleBase" id="RU363111"/>
    </source>
</evidence>
<dbReference type="Pfam" id="PF04178">
    <property type="entry name" value="Got1"/>
    <property type="match status" value="1"/>
</dbReference>
<organism evidence="10 11">
    <name type="scientific">Achlya hypogyna</name>
    <name type="common">Oomycete</name>
    <name type="synonym">Protoachlya hypogyna</name>
    <dbReference type="NCBI Taxonomy" id="1202772"/>
    <lineage>
        <taxon>Eukaryota</taxon>
        <taxon>Sar</taxon>
        <taxon>Stramenopiles</taxon>
        <taxon>Oomycota</taxon>
        <taxon>Saprolegniomycetes</taxon>
        <taxon>Saprolegniales</taxon>
        <taxon>Achlyaceae</taxon>
        <taxon>Achlya</taxon>
    </lineage>
</organism>
<evidence type="ECO:0000313" key="11">
    <source>
        <dbReference type="Proteomes" id="UP000243579"/>
    </source>
</evidence>
<feature type="transmembrane region" description="Helical" evidence="8">
    <location>
        <begin position="112"/>
        <end position="133"/>
    </location>
</feature>
<evidence type="ECO:0000313" key="10">
    <source>
        <dbReference type="EMBL" id="OQR82631.1"/>
    </source>
</evidence>
<evidence type="ECO:0000256" key="5">
    <source>
        <dbReference type="ARBA" id="ARBA00022989"/>
    </source>
</evidence>
<feature type="transmembrane region" description="Helical" evidence="8">
    <location>
        <begin position="198"/>
        <end position="219"/>
    </location>
</feature>
<keyword evidence="4 8" id="KW-0653">Protein transport</keyword>
<dbReference type="GO" id="GO:0005737">
    <property type="term" value="C:cytoplasm"/>
    <property type="evidence" value="ECO:0007669"/>
    <property type="project" value="UniProtKB-ARBA"/>
</dbReference>
<protein>
    <recommendedName>
        <fullName evidence="8">Vesicle transport protein</fullName>
    </recommendedName>
</protein>
<dbReference type="OrthoDB" id="73614at2759"/>
<evidence type="ECO:0000256" key="3">
    <source>
        <dbReference type="ARBA" id="ARBA00022692"/>
    </source>
</evidence>
<dbReference type="STRING" id="1202772.A0A1V9YA74"/>
<comment type="function">
    <text evidence="8">May be involved in fusion of retrograde transport vesicles derived from an endocytic compartment with the Golgi complex.</text>
</comment>
<keyword evidence="6 8" id="KW-0472">Membrane</keyword>
<name>A0A1V9YA74_ACHHY</name>
<evidence type="ECO:0000256" key="9">
    <source>
        <dbReference type="SAM" id="MobiDB-lite"/>
    </source>
</evidence>
<accession>A0A1V9YA74</accession>
<dbReference type="GO" id="GO:0015031">
    <property type="term" value="P:protein transport"/>
    <property type="evidence" value="ECO:0007669"/>
    <property type="project" value="UniProtKB-KW"/>
</dbReference>
<dbReference type="GO" id="GO:0012505">
    <property type="term" value="C:endomembrane system"/>
    <property type="evidence" value="ECO:0007669"/>
    <property type="project" value="UniProtKB-ARBA"/>
</dbReference>
<reference evidence="10 11" key="1">
    <citation type="journal article" date="2014" name="Genome Biol. Evol.">
        <title>The secreted proteins of Achlya hypogyna and Thraustotheca clavata identify the ancestral oomycete secretome and reveal gene acquisitions by horizontal gene transfer.</title>
        <authorList>
            <person name="Misner I."/>
            <person name="Blouin N."/>
            <person name="Leonard G."/>
            <person name="Richards T.A."/>
            <person name="Lane C.E."/>
        </authorList>
    </citation>
    <scope>NUCLEOTIDE SEQUENCE [LARGE SCALE GENOMIC DNA]</scope>
    <source>
        <strain evidence="10 11">ATCC 48635</strain>
    </source>
</reference>
<feature type="transmembrane region" description="Helical" evidence="8">
    <location>
        <begin position="139"/>
        <end position="162"/>
    </location>
</feature>
<evidence type="ECO:0000256" key="7">
    <source>
        <dbReference type="ARBA" id="ARBA00025800"/>
    </source>
</evidence>
<dbReference type="InterPro" id="IPR007305">
    <property type="entry name" value="Vesicle_transpt_Got1/SFT2"/>
</dbReference>